<name>A0A5N0UZF9_9PSEU</name>
<comment type="caution">
    <text evidence="2">The sequence shown here is derived from an EMBL/GenBank/DDBJ whole genome shotgun (WGS) entry which is preliminary data.</text>
</comment>
<sequence>MDNRAEVRDFLVTRRARIRPEQAGLPVYGQRRVPGLRRDEVATLARMSPDYYTRLEKGNLATASDNVLDAIATALQLDDAERAHLFDLARAARDRNPQTRRRAPAPRIRPSVQHLLESMTESAAFVRNGRMDILAVNALGRALWAPLFDDPTRPPNLARFAFLDPRGTEFYANWPDAAKGAVALLRTEAGRVPHDKALTALVGELATRSDEFRDWWATHDVQLHCTGAKRLRHPVVGELSLTFNALDLPADPGLTLTAYTAEPGSPDEEKLRMLSSWAATENPDPSRVL</sequence>
<evidence type="ECO:0000259" key="1">
    <source>
        <dbReference type="SMART" id="SM00530"/>
    </source>
</evidence>
<feature type="domain" description="HTH cro/C1-type" evidence="1">
    <location>
        <begin position="10"/>
        <end position="82"/>
    </location>
</feature>
<evidence type="ECO:0000313" key="3">
    <source>
        <dbReference type="Proteomes" id="UP000319769"/>
    </source>
</evidence>
<gene>
    <name evidence="2" type="ORF">FPZ12_020125</name>
</gene>
<reference evidence="2" key="1">
    <citation type="submission" date="2019-09" db="EMBL/GenBank/DDBJ databases">
        <authorList>
            <person name="Teo W.F.A."/>
            <person name="Duangmal K."/>
        </authorList>
    </citation>
    <scope>NUCLEOTIDE SEQUENCE [LARGE SCALE GENOMIC DNA]</scope>
    <source>
        <strain evidence="2">K81G1</strain>
    </source>
</reference>
<dbReference type="Pfam" id="PF17765">
    <property type="entry name" value="MLTR_LBD"/>
    <property type="match status" value="1"/>
</dbReference>
<dbReference type="Proteomes" id="UP000319769">
    <property type="component" value="Unassembled WGS sequence"/>
</dbReference>
<dbReference type="InterPro" id="IPR010982">
    <property type="entry name" value="Lambda_DNA-bd_dom_sf"/>
</dbReference>
<dbReference type="GO" id="GO:0003677">
    <property type="term" value="F:DNA binding"/>
    <property type="evidence" value="ECO:0007669"/>
    <property type="project" value="InterPro"/>
</dbReference>
<dbReference type="CDD" id="cd00093">
    <property type="entry name" value="HTH_XRE"/>
    <property type="match status" value="1"/>
</dbReference>
<keyword evidence="3" id="KW-1185">Reference proteome</keyword>
<dbReference type="InterPro" id="IPR041413">
    <property type="entry name" value="MLTR_LBD"/>
</dbReference>
<proteinExistence type="predicted"/>
<dbReference type="AlphaFoldDB" id="A0A5N0UZF9"/>
<dbReference type="InterPro" id="IPR001387">
    <property type="entry name" value="Cro/C1-type_HTH"/>
</dbReference>
<evidence type="ECO:0000313" key="2">
    <source>
        <dbReference type="EMBL" id="KAA9159418.1"/>
    </source>
</evidence>
<protein>
    <submittedName>
        <fullName evidence="2">Helix-turn-helix domain-containing protein</fullName>
    </submittedName>
</protein>
<dbReference type="OrthoDB" id="4790304at2"/>
<dbReference type="SMART" id="SM00530">
    <property type="entry name" value="HTH_XRE"/>
    <property type="match status" value="1"/>
</dbReference>
<dbReference type="Gene3D" id="3.30.450.180">
    <property type="match status" value="1"/>
</dbReference>
<dbReference type="Gene3D" id="1.10.260.40">
    <property type="entry name" value="lambda repressor-like DNA-binding domains"/>
    <property type="match status" value="1"/>
</dbReference>
<dbReference type="SUPFAM" id="SSF47413">
    <property type="entry name" value="lambda repressor-like DNA-binding domains"/>
    <property type="match status" value="1"/>
</dbReference>
<dbReference type="PANTHER" id="PTHR35010">
    <property type="entry name" value="BLL4672 PROTEIN-RELATED"/>
    <property type="match status" value="1"/>
</dbReference>
<dbReference type="Pfam" id="PF13560">
    <property type="entry name" value="HTH_31"/>
    <property type="match status" value="1"/>
</dbReference>
<dbReference type="RefSeq" id="WP_144747416.1">
    <property type="nucleotide sequence ID" value="NZ_VMNW02000029.1"/>
</dbReference>
<dbReference type="PANTHER" id="PTHR35010:SF2">
    <property type="entry name" value="BLL4672 PROTEIN"/>
    <property type="match status" value="1"/>
</dbReference>
<accession>A0A5N0UZF9</accession>
<dbReference type="EMBL" id="VMNW02000029">
    <property type="protein sequence ID" value="KAA9159418.1"/>
    <property type="molecule type" value="Genomic_DNA"/>
</dbReference>
<organism evidence="2 3">
    <name type="scientific">Amycolatopsis acidicola</name>
    <dbReference type="NCBI Taxonomy" id="2596893"/>
    <lineage>
        <taxon>Bacteria</taxon>
        <taxon>Bacillati</taxon>
        <taxon>Actinomycetota</taxon>
        <taxon>Actinomycetes</taxon>
        <taxon>Pseudonocardiales</taxon>
        <taxon>Pseudonocardiaceae</taxon>
        <taxon>Amycolatopsis</taxon>
    </lineage>
</organism>